<sequence>MNKYLFIWLKVANVESIQHEKVMTIVICLFMDPNMYNQQNFDRLANVKTTLSLFTRHIRFSRNCNETSLIKPEKRFQAKLI</sequence>
<dbReference type="Proteomes" id="UP000055048">
    <property type="component" value="Unassembled WGS sequence"/>
</dbReference>
<reference evidence="1 2" key="1">
    <citation type="submission" date="2015-01" db="EMBL/GenBank/DDBJ databases">
        <title>Evolution of Trichinella species and genotypes.</title>
        <authorList>
            <person name="Korhonen P.K."/>
            <person name="Edoardo P."/>
            <person name="Giuseppe L.R."/>
            <person name="Gasser R.B."/>
        </authorList>
    </citation>
    <scope>NUCLEOTIDE SEQUENCE [LARGE SCALE GENOMIC DNA]</scope>
    <source>
        <strain evidence="1">ISS417</strain>
    </source>
</reference>
<keyword evidence="2" id="KW-1185">Reference proteome</keyword>
<protein>
    <submittedName>
        <fullName evidence="1">Uncharacterized protein</fullName>
    </submittedName>
</protein>
<accession>A0A0V0UBZ1</accession>
<evidence type="ECO:0000313" key="2">
    <source>
        <dbReference type="Proteomes" id="UP000055048"/>
    </source>
</evidence>
<dbReference type="EMBL" id="JYDJ01000024">
    <property type="protein sequence ID" value="KRX48806.1"/>
    <property type="molecule type" value="Genomic_DNA"/>
</dbReference>
<proteinExistence type="predicted"/>
<dbReference type="AlphaFoldDB" id="A0A0V0UBZ1"/>
<organism evidence="1 2">
    <name type="scientific">Trichinella murrelli</name>
    <dbReference type="NCBI Taxonomy" id="144512"/>
    <lineage>
        <taxon>Eukaryota</taxon>
        <taxon>Metazoa</taxon>
        <taxon>Ecdysozoa</taxon>
        <taxon>Nematoda</taxon>
        <taxon>Enoplea</taxon>
        <taxon>Dorylaimia</taxon>
        <taxon>Trichinellida</taxon>
        <taxon>Trichinellidae</taxon>
        <taxon>Trichinella</taxon>
    </lineage>
</organism>
<gene>
    <name evidence="1" type="ORF">T05_12657</name>
</gene>
<evidence type="ECO:0000313" key="1">
    <source>
        <dbReference type="EMBL" id="KRX48806.1"/>
    </source>
</evidence>
<comment type="caution">
    <text evidence="1">The sequence shown here is derived from an EMBL/GenBank/DDBJ whole genome shotgun (WGS) entry which is preliminary data.</text>
</comment>
<name>A0A0V0UBZ1_9BILA</name>